<evidence type="ECO:0000256" key="1">
    <source>
        <dbReference type="ARBA" id="ARBA00023002"/>
    </source>
</evidence>
<dbReference type="GO" id="GO:0050661">
    <property type="term" value="F:NADP binding"/>
    <property type="evidence" value="ECO:0007669"/>
    <property type="project" value="InterPro"/>
</dbReference>
<dbReference type="Proteomes" id="UP000193900">
    <property type="component" value="Unassembled WGS sequence"/>
</dbReference>
<keyword evidence="1 6" id="KW-0560">Oxidoreductase</keyword>
<dbReference type="AlphaFoldDB" id="A0A1Y5TYV9"/>
<dbReference type="InterPro" id="IPR029154">
    <property type="entry name" value="HIBADH-like_NADP-bd"/>
</dbReference>
<dbReference type="InterPro" id="IPR036291">
    <property type="entry name" value="NAD(P)-bd_dom_sf"/>
</dbReference>
<dbReference type="Pfam" id="PF03446">
    <property type="entry name" value="NAD_binding_2"/>
    <property type="match status" value="1"/>
</dbReference>
<evidence type="ECO:0000313" key="6">
    <source>
        <dbReference type="EMBL" id="SLN76808.1"/>
    </source>
</evidence>
<dbReference type="OrthoDB" id="9812907at2"/>
<dbReference type="GO" id="GO:0008442">
    <property type="term" value="F:3-hydroxyisobutyrate dehydrogenase activity"/>
    <property type="evidence" value="ECO:0007669"/>
    <property type="project" value="UniProtKB-EC"/>
</dbReference>
<dbReference type="EMBL" id="FWFZ01000045">
    <property type="protein sequence ID" value="SLN76808.1"/>
    <property type="molecule type" value="Genomic_DNA"/>
</dbReference>
<dbReference type="GO" id="GO:0051287">
    <property type="term" value="F:NAD binding"/>
    <property type="evidence" value="ECO:0007669"/>
    <property type="project" value="InterPro"/>
</dbReference>
<dbReference type="Gene3D" id="3.40.50.720">
    <property type="entry name" value="NAD(P)-binding Rossmann-like Domain"/>
    <property type="match status" value="1"/>
</dbReference>
<dbReference type="RefSeq" id="WP_085880952.1">
    <property type="nucleotide sequence ID" value="NZ_FWFZ01000045.1"/>
</dbReference>
<accession>A0A1Y5TYV9</accession>
<dbReference type="InterPro" id="IPR013328">
    <property type="entry name" value="6PGD_dom2"/>
</dbReference>
<proteinExistence type="predicted"/>
<dbReference type="PANTHER" id="PTHR43580:SF2">
    <property type="entry name" value="CYTOKINE-LIKE NUCLEAR FACTOR N-PAC"/>
    <property type="match status" value="1"/>
</dbReference>
<dbReference type="Pfam" id="PF14833">
    <property type="entry name" value="NAD_binding_11"/>
    <property type="match status" value="1"/>
</dbReference>
<dbReference type="PIRSF" id="PIRSF000103">
    <property type="entry name" value="HIBADH"/>
    <property type="match status" value="1"/>
</dbReference>
<feature type="active site" evidence="3">
    <location>
        <position position="168"/>
    </location>
</feature>
<feature type="domain" description="3-hydroxyisobutyrate dehydrogenase-like NAD-binding" evidence="5">
    <location>
        <begin position="162"/>
        <end position="276"/>
    </location>
</feature>
<dbReference type="InterPro" id="IPR006115">
    <property type="entry name" value="6PGDH_NADP-bd"/>
</dbReference>
<dbReference type="SUPFAM" id="SSF51735">
    <property type="entry name" value="NAD(P)-binding Rossmann-fold domains"/>
    <property type="match status" value="1"/>
</dbReference>
<dbReference type="PANTHER" id="PTHR43580">
    <property type="entry name" value="OXIDOREDUCTASE GLYR1-RELATED"/>
    <property type="match status" value="1"/>
</dbReference>
<evidence type="ECO:0000259" key="5">
    <source>
        <dbReference type="Pfam" id="PF14833"/>
    </source>
</evidence>
<dbReference type="InterPro" id="IPR015815">
    <property type="entry name" value="HIBADH-related"/>
</dbReference>
<dbReference type="InterPro" id="IPR051265">
    <property type="entry name" value="HIBADH-related_NP60_sf"/>
</dbReference>
<keyword evidence="7" id="KW-1185">Reference proteome</keyword>
<protein>
    <submittedName>
        <fullName evidence="6">3-hydroxyisobutyrate dehydrogenase</fullName>
        <ecNumber evidence="6">1.1.1.31</ecNumber>
    </submittedName>
</protein>
<organism evidence="6 7">
    <name type="scientific">Roseisalinus antarcticus</name>
    <dbReference type="NCBI Taxonomy" id="254357"/>
    <lineage>
        <taxon>Bacteria</taxon>
        <taxon>Pseudomonadati</taxon>
        <taxon>Pseudomonadota</taxon>
        <taxon>Alphaproteobacteria</taxon>
        <taxon>Rhodobacterales</taxon>
        <taxon>Roseobacteraceae</taxon>
        <taxon>Roseisalinus</taxon>
    </lineage>
</organism>
<evidence type="ECO:0000259" key="4">
    <source>
        <dbReference type="Pfam" id="PF03446"/>
    </source>
</evidence>
<dbReference type="EC" id="1.1.1.31" evidence="6"/>
<reference evidence="6 7" key="1">
    <citation type="submission" date="2017-03" db="EMBL/GenBank/DDBJ databases">
        <authorList>
            <person name="Afonso C.L."/>
            <person name="Miller P.J."/>
            <person name="Scott M.A."/>
            <person name="Spackman E."/>
            <person name="Goraichik I."/>
            <person name="Dimitrov K.M."/>
            <person name="Suarez D.L."/>
            <person name="Swayne D.E."/>
        </authorList>
    </citation>
    <scope>NUCLEOTIDE SEQUENCE [LARGE SCALE GENOMIC DNA]</scope>
    <source>
        <strain evidence="6 7">CECT 7023</strain>
    </source>
</reference>
<dbReference type="Gene3D" id="1.10.1040.10">
    <property type="entry name" value="N-(1-d-carboxylethyl)-l-norvaline Dehydrogenase, domain 2"/>
    <property type="match status" value="1"/>
</dbReference>
<sequence length="292" mass="29362">MTIGVIGLGNMGHAIAERLAEGDDPLALWNRTAGKGADIANGTEMPTPAAAAAESDVLLSVLANDAAIEAAYFGPDGLCSAPLDGTVVVEMCTTSPETTQRLAAAVEAKGGLFLECPVGGTIGPARAGTLLGLAGGSPEAFEAARPVLERMTRRLEHLGPVGTGAAMKLAINLPLMVYWGAVGEALGIALGQGIPTDLAVSILVDSSGAIGAAKNRVPPVAAMRTTGDPGSVSLSLANGIKDMGLMEALAARHGISSEVLSAARVKAMKAAEGGWTEYDTSLFGVFGLKDSA</sequence>
<dbReference type="SUPFAM" id="SSF48179">
    <property type="entry name" value="6-phosphogluconate dehydrogenase C-terminal domain-like"/>
    <property type="match status" value="1"/>
</dbReference>
<name>A0A1Y5TYV9_9RHOB</name>
<keyword evidence="2" id="KW-0520">NAD</keyword>
<evidence type="ECO:0000256" key="2">
    <source>
        <dbReference type="ARBA" id="ARBA00023027"/>
    </source>
</evidence>
<dbReference type="InterPro" id="IPR008927">
    <property type="entry name" value="6-PGluconate_DH-like_C_sf"/>
</dbReference>
<feature type="domain" description="6-phosphogluconate dehydrogenase NADP-binding" evidence="4">
    <location>
        <begin position="2"/>
        <end position="159"/>
    </location>
</feature>
<evidence type="ECO:0000313" key="7">
    <source>
        <dbReference type="Proteomes" id="UP000193900"/>
    </source>
</evidence>
<gene>
    <name evidence="6" type="primary">mmsB</name>
    <name evidence="6" type="ORF">ROA7023_04246</name>
</gene>
<evidence type="ECO:0000256" key="3">
    <source>
        <dbReference type="PIRSR" id="PIRSR000103-1"/>
    </source>
</evidence>